<dbReference type="STRING" id="1123357.SAMN02745244_02335"/>
<feature type="domain" description="YlxR" evidence="1">
    <location>
        <begin position="5"/>
        <end position="63"/>
    </location>
</feature>
<dbReference type="Gene3D" id="3.30.1230.10">
    <property type="entry name" value="YlxR-like"/>
    <property type="match status" value="1"/>
</dbReference>
<accession>A0A1M6IN18</accession>
<dbReference type="PANTHER" id="PTHR34215">
    <property type="entry name" value="BLL0784 PROTEIN"/>
    <property type="match status" value="1"/>
</dbReference>
<reference evidence="2 3" key="1">
    <citation type="submission" date="2016-11" db="EMBL/GenBank/DDBJ databases">
        <authorList>
            <person name="Jaros S."/>
            <person name="Januszkiewicz K."/>
            <person name="Wedrychowicz H."/>
        </authorList>
    </citation>
    <scope>NUCLEOTIDE SEQUENCE [LARGE SCALE GENOMIC DNA]</scope>
    <source>
        <strain evidence="2 3">DSM 12906</strain>
    </source>
</reference>
<dbReference type="InterPro" id="IPR007393">
    <property type="entry name" value="YlxR_dom"/>
</dbReference>
<evidence type="ECO:0000259" key="1">
    <source>
        <dbReference type="Pfam" id="PF04296"/>
    </source>
</evidence>
<dbReference type="PANTHER" id="PTHR34215:SF1">
    <property type="entry name" value="YLXR DOMAIN-CONTAINING PROTEIN"/>
    <property type="match status" value="1"/>
</dbReference>
<dbReference type="Pfam" id="PF04296">
    <property type="entry name" value="YlxR"/>
    <property type="match status" value="1"/>
</dbReference>
<dbReference type="InterPro" id="IPR035931">
    <property type="entry name" value="YlxR-like_sf"/>
</dbReference>
<protein>
    <recommendedName>
        <fullName evidence="1">YlxR domain-containing protein</fullName>
    </recommendedName>
</protein>
<keyword evidence="3" id="KW-1185">Reference proteome</keyword>
<proteinExistence type="predicted"/>
<organism evidence="2 3">
    <name type="scientific">Tessaracoccus bendigoensis DSM 12906</name>
    <dbReference type="NCBI Taxonomy" id="1123357"/>
    <lineage>
        <taxon>Bacteria</taxon>
        <taxon>Bacillati</taxon>
        <taxon>Actinomycetota</taxon>
        <taxon>Actinomycetes</taxon>
        <taxon>Propionibacteriales</taxon>
        <taxon>Propionibacteriaceae</taxon>
        <taxon>Tessaracoccus</taxon>
    </lineage>
</organism>
<dbReference type="AlphaFoldDB" id="A0A1M6IN18"/>
<dbReference type="SUPFAM" id="SSF64376">
    <property type="entry name" value="YlxR-like"/>
    <property type="match status" value="1"/>
</dbReference>
<dbReference type="RefSeq" id="WP_073188465.1">
    <property type="nucleotide sequence ID" value="NZ_FQZG01000042.1"/>
</dbReference>
<dbReference type="InterPro" id="IPR037465">
    <property type="entry name" value="YlxR"/>
</dbReference>
<sequence length="80" mass="8564">MIPIRTCIACRGRAPQTELIRLVRRGDAVIDATNPRLPGRGAYLHEDCLGLAAQRRAVHRAFGPGSVLSLSGGSNDDGRI</sequence>
<dbReference type="EMBL" id="FQZG01000042">
    <property type="protein sequence ID" value="SHJ35896.1"/>
    <property type="molecule type" value="Genomic_DNA"/>
</dbReference>
<gene>
    <name evidence="2" type="ORF">SAMN02745244_02335</name>
</gene>
<name>A0A1M6IN18_9ACTN</name>
<evidence type="ECO:0000313" key="2">
    <source>
        <dbReference type="EMBL" id="SHJ35896.1"/>
    </source>
</evidence>
<evidence type="ECO:0000313" key="3">
    <source>
        <dbReference type="Proteomes" id="UP000184512"/>
    </source>
</evidence>
<dbReference type="Proteomes" id="UP000184512">
    <property type="component" value="Unassembled WGS sequence"/>
</dbReference>